<dbReference type="InterPro" id="IPR050109">
    <property type="entry name" value="HTH-type_TetR-like_transc_reg"/>
</dbReference>
<dbReference type="PANTHER" id="PTHR30055">
    <property type="entry name" value="HTH-TYPE TRANSCRIPTIONAL REGULATOR RUTR"/>
    <property type="match status" value="1"/>
</dbReference>
<evidence type="ECO:0000313" key="7">
    <source>
        <dbReference type="Proteomes" id="UP001252243"/>
    </source>
</evidence>
<comment type="caution">
    <text evidence="6">The sequence shown here is derived from an EMBL/GenBank/DDBJ whole genome shotgun (WGS) entry which is preliminary data.</text>
</comment>
<dbReference type="Proteomes" id="UP001252243">
    <property type="component" value="Unassembled WGS sequence"/>
</dbReference>
<dbReference type="PROSITE" id="PS50977">
    <property type="entry name" value="HTH_TETR_2"/>
    <property type="match status" value="1"/>
</dbReference>
<name>A0ABU1UEI5_9MICC</name>
<protein>
    <submittedName>
        <fullName evidence="6">AcrR family transcriptional regulator</fullName>
    </submittedName>
</protein>
<organism evidence="6 7">
    <name type="scientific">Arthrobacter ginsengisoli</name>
    <dbReference type="NCBI Taxonomy" id="1356565"/>
    <lineage>
        <taxon>Bacteria</taxon>
        <taxon>Bacillati</taxon>
        <taxon>Actinomycetota</taxon>
        <taxon>Actinomycetes</taxon>
        <taxon>Micrococcales</taxon>
        <taxon>Micrococcaceae</taxon>
        <taxon>Arthrobacter</taxon>
    </lineage>
</organism>
<reference evidence="6 7" key="1">
    <citation type="submission" date="2023-07" db="EMBL/GenBank/DDBJ databases">
        <title>Sorghum-associated microbial communities from plants grown in Nebraska, USA.</title>
        <authorList>
            <person name="Schachtman D."/>
        </authorList>
    </citation>
    <scope>NUCLEOTIDE SEQUENCE [LARGE SCALE GENOMIC DNA]</scope>
    <source>
        <strain evidence="6 7">BE167</strain>
    </source>
</reference>
<proteinExistence type="predicted"/>
<keyword evidence="7" id="KW-1185">Reference proteome</keyword>
<dbReference type="SUPFAM" id="SSF46689">
    <property type="entry name" value="Homeodomain-like"/>
    <property type="match status" value="1"/>
</dbReference>
<evidence type="ECO:0000256" key="4">
    <source>
        <dbReference type="PROSITE-ProRule" id="PRU00335"/>
    </source>
</evidence>
<dbReference type="Gene3D" id="1.10.357.10">
    <property type="entry name" value="Tetracycline Repressor, domain 2"/>
    <property type="match status" value="1"/>
</dbReference>
<keyword evidence="3" id="KW-0804">Transcription</keyword>
<feature type="domain" description="HTH tetR-type" evidence="5">
    <location>
        <begin position="21"/>
        <end position="81"/>
    </location>
</feature>
<dbReference type="RefSeq" id="WP_310058638.1">
    <property type="nucleotide sequence ID" value="NZ_JAVDVQ010000012.1"/>
</dbReference>
<dbReference type="PROSITE" id="PS01081">
    <property type="entry name" value="HTH_TETR_1"/>
    <property type="match status" value="1"/>
</dbReference>
<evidence type="ECO:0000256" key="2">
    <source>
        <dbReference type="ARBA" id="ARBA00023125"/>
    </source>
</evidence>
<feature type="DNA-binding region" description="H-T-H motif" evidence="4">
    <location>
        <begin position="44"/>
        <end position="63"/>
    </location>
</feature>
<dbReference type="InterPro" id="IPR009057">
    <property type="entry name" value="Homeodomain-like_sf"/>
</dbReference>
<dbReference type="EMBL" id="JAVDVQ010000012">
    <property type="protein sequence ID" value="MDR7083614.1"/>
    <property type="molecule type" value="Genomic_DNA"/>
</dbReference>
<dbReference type="PANTHER" id="PTHR30055:SF234">
    <property type="entry name" value="HTH-TYPE TRANSCRIPTIONAL REGULATOR BETI"/>
    <property type="match status" value="1"/>
</dbReference>
<dbReference type="InterPro" id="IPR023772">
    <property type="entry name" value="DNA-bd_HTH_TetR-type_CS"/>
</dbReference>
<evidence type="ECO:0000256" key="3">
    <source>
        <dbReference type="ARBA" id="ARBA00023163"/>
    </source>
</evidence>
<accession>A0ABU1UEI5</accession>
<evidence type="ECO:0000259" key="5">
    <source>
        <dbReference type="PROSITE" id="PS50977"/>
    </source>
</evidence>
<dbReference type="Pfam" id="PF00440">
    <property type="entry name" value="TetR_N"/>
    <property type="match status" value="1"/>
</dbReference>
<dbReference type="InterPro" id="IPR001647">
    <property type="entry name" value="HTH_TetR"/>
</dbReference>
<keyword evidence="2 4" id="KW-0238">DNA-binding</keyword>
<gene>
    <name evidence="6" type="ORF">J2X01_002909</name>
</gene>
<evidence type="ECO:0000313" key="6">
    <source>
        <dbReference type="EMBL" id="MDR7083614.1"/>
    </source>
</evidence>
<keyword evidence="1" id="KW-0805">Transcription regulation</keyword>
<sequence length="217" mass="23204">MSEDVKRQSLPTPDLRARRVAQTEAQLIGAASVLFLDQGYVATTLAQIAERAGVAARTVYVRFGTKAALFSRVVDQALVGDAEPVDVAHRPGVQDAMTAHTLAERIEAFADVSVGIAERAGPLFEVAAQAEGLEPELAEAAQAGRDATIQLCRSFWDHAAADGLLAKGLHPERLTVVTDVLLCADTVVHIRRAHGWSAAVHRSLIVDTLTALTRRRG</sequence>
<evidence type="ECO:0000256" key="1">
    <source>
        <dbReference type="ARBA" id="ARBA00023015"/>
    </source>
</evidence>
<dbReference type="PRINTS" id="PR00455">
    <property type="entry name" value="HTHTETR"/>
</dbReference>